<dbReference type="GO" id="GO:0051276">
    <property type="term" value="P:chromosome organization"/>
    <property type="evidence" value="ECO:0007669"/>
    <property type="project" value="InterPro"/>
</dbReference>
<keyword evidence="1" id="KW-0175">Coiled coil</keyword>
<dbReference type="Proteomes" id="UP000288805">
    <property type="component" value="Unassembled WGS sequence"/>
</dbReference>
<protein>
    <submittedName>
        <fullName evidence="2">Structural maintenance of chromosomes protein 2-2</fullName>
    </submittedName>
</protein>
<comment type="caution">
    <text evidence="2">The sequence shown here is derived from an EMBL/GenBank/DDBJ whole genome shotgun (WGS) entry which is preliminary data.</text>
</comment>
<proteinExistence type="predicted"/>
<name>A0A438HUU2_VITVI</name>
<dbReference type="EMBL" id="QGNW01000175">
    <property type="protein sequence ID" value="RVW88241.1"/>
    <property type="molecule type" value="Genomic_DNA"/>
</dbReference>
<feature type="coiled-coil region" evidence="1">
    <location>
        <begin position="179"/>
        <end position="304"/>
    </location>
</feature>
<dbReference type="GO" id="GO:0005694">
    <property type="term" value="C:chromosome"/>
    <property type="evidence" value="ECO:0007669"/>
    <property type="project" value="InterPro"/>
</dbReference>
<evidence type="ECO:0000256" key="1">
    <source>
        <dbReference type="SAM" id="Coils"/>
    </source>
</evidence>
<dbReference type="Gene3D" id="6.10.250.3110">
    <property type="match status" value="1"/>
</dbReference>
<dbReference type="AlphaFoldDB" id="A0A438HUU2"/>
<evidence type="ECO:0000313" key="2">
    <source>
        <dbReference type="EMBL" id="RVW88241.1"/>
    </source>
</evidence>
<dbReference type="SUPFAM" id="SSF75553">
    <property type="entry name" value="Smc hinge domain"/>
    <property type="match status" value="1"/>
</dbReference>
<evidence type="ECO:0000313" key="3">
    <source>
        <dbReference type="Proteomes" id="UP000288805"/>
    </source>
</evidence>
<organism evidence="2 3">
    <name type="scientific">Vitis vinifera</name>
    <name type="common">Grape</name>
    <dbReference type="NCBI Taxonomy" id="29760"/>
    <lineage>
        <taxon>Eukaryota</taxon>
        <taxon>Viridiplantae</taxon>
        <taxon>Streptophyta</taxon>
        <taxon>Embryophyta</taxon>
        <taxon>Tracheophyta</taxon>
        <taxon>Spermatophyta</taxon>
        <taxon>Magnoliopsida</taxon>
        <taxon>eudicotyledons</taxon>
        <taxon>Gunneridae</taxon>
        <taxon>Pentapetalae</taxon>
        <taxon>rosids</taxon>
        <taxon>Vitales</taxon>
        <taxon>Vitaceae</taxon>
        <taxon>Viteae</taxon>
        <taxon>Vitis</taxon>
    </lineage>
</organism>
<gene>
    <name evidence="2" type="primary">SMC2-2_3</name>
    <name evidence="2" type="ORF">CK203_038647</name>
</gene>
<dbReference type="Gene3D" id="3.30.70.1620">
    <property type="match status" value="1"/>
</dbReference>
<dbReference type="GO" id="GO:0005524">
    <property type="term" value="F:ATP binding"/>
    <property type="evidence" value="ECO:0007669"/>
    <property type="project" value="InterPro"/>
</dbReference>
<accession>A0A438HUU2</accession>
<dbReference type="PANTHER" id="PTHR43977">
    <property type="entry name" value="STRUCTURAL MAINTENANCE OF CHROMOSOMES PROTEIN 3"/>
    <property type="match status" value="1"/>
</dbReference>
<dbReference type="InterPro" id="IPR036277">
    <property type="entry name" value="SMC_hinge_sf"/>
</dbReference>
<reference evidence="2 3" key="1">
    <citation type="journal article" date="2018" name="PLoS Genet.">
        <title>Population sequencing reveals clonal diversity and ancestral inbreeding in the grapevine cultivar Chardonnay.</title>
        <authorList>
            <person name="Roach M.J."/>
            <person name="Johnson D.L."/>
            <person name="Bohlmann J."/>
            <person name="van Vuuren H.J."/>
            <person name="Jones S.J."/>
            <person name="Pretorius I.S."/>
            <person name="Schmidt S.A."/>
            <person name="Borneman A.R."/>
        </authorList>
    </citation>
    <scope>NUCLEOTIDE SEQUENCE [LARGE SCALE GENOMIC DNA]</scope>
    <source>
        <strain evidence="3">cv. Chardonnay</strain>
        <tissue evidence="2">Leaf</tissue>
    </source>
</reference>
<sequence>MEVNLIKSGGPRSRPKLICIEMNGRQVAFNRDISTPSVTLDGDIFQPSGLLTGGSRKGGGDLLRQLHALAEAESKLSTHQQKLSEIEAKIADLMPLQKRFMDLKARLELKSYDLSLFQNRAEQNEHHKLSELVKRIEQELGESKSAAREKQLLLENCINTVSLLEKSIKEHATNRAGRLKDLEKKAKALKSQMTSASKDLKRHENEKERLIMEMEAVIEERASLESQLTCLRGQIDSLTSEVDQLKNKVSSVKNNHDQAQSELNLIRLKMKECDSQISCILKEQEKLQHKLSEMNIERKKLENEVNSNCLICVLHDLISNNLLSIFLGKTNGDGTKRLLFKGRKLIEKHAWIASEKQLFGRSGTDYDFACRDPSKARAELDKLQTEQSGYGLWIHLSTLLPGTMARLEPPEGCSFLDGLEVRVAFGSVWKQSLVRIEWRATFTACTLSNLGIAPLQTSSTLYSG</sequence>
<dbReference type="SUPFAM" id="SSF57997">
    <property type="entry name" value="Tropomyosin"/>
    <property type="match status" value="1"/>
</dbReference>